<sequence length="355" mass="39467">MRRYMGKMVAVWLASLLLMLCVTGCVKESGEGEKKKSSDSDKIQIGMCFDSFVIERWQRDRDVFVSMAKDLGAEVNVQNANGDIEEQKKQIDYFIKNGMDAIVIVCIDSNSLRDSVKKAREEGIVVIAYDRLISDAGVDLYISFDNEKVGAMMAQTMVDNGLADGKVIMICGSPSDSNVSFVEKGFRSVMTRYRNEIVDTVYADGWRAEKASEYIYKNTGLVRETDAIMCGNDDIASNVVRALSERRLAGELMVAGQDADLEACQRIVEGTQLMTVYKPIEKLAQAAAICAVKLVKGEEITEYDISDISDGSKMVPYLKIEPTSVTRNNIDEVIIKSGFHLKEDVYLNVPDQMPN</sequence>
<keyword evidence="2" id="KW-0732">Signal</keyword>
<dbReference type="PANTHER" id="PTHR30036:SF1">
    <property type="entry name" value="D-XYLOSE-BINDING PERIPLASMIC PROTEIN"/>
    <property type="match status" value="1"/>
</dbReference>
<keyword evidence="5" id="KW-1185">Reference proteome</keyword>
<dbReference type="Pfam" id="PF13407">
    <property type="entry name" value="Peripla_BP_4"/>
    <property type="match status" value="1"/>
</dbReference>
<evidence type="ECO:0000313" key="4">
    <source>
        <dbReference type="EMBL" id="SCX75304.1"/>
    </source>
</evidence>
<dbReference type="InterPro" id="IPR028082">
    <property type="entry name" value="Peripla_BP_I"/>
</dbReference>
<dbReference type="Gene3D" id="3.40.50.2300">
    <property type="match status" value="2"/>
</dbReference>
<dbReference type="PANTHER" id="PTHR30036">
    <property type="entry name" value="D-XYLOSE-BINDING PERIPLASMIC PROTEIN"/>
    <property type="match status" value="1"/>
</dbReference>
<accession>A0A1G5ABN9</accession>
<dbReference type="AlphaFoldDB" id="A0A1G5ABN9"/>
<dbReference type="GO" id="GO:0030246">
    <property type="term" value="F:carbohydrate binding"/>
    <property type="evidence" value="ECO:0007669"/>
    <property type="project" value="TreeGrafter"/>
</dbReference>
<reference evidence="5" key="1">
    <citation type="submission" date="2016-10" db="EMBL/GenBank/DDBJ databases">
        <authorList>
            <person name="Varghese N."/>
            <person name="Submissions S."/>
        </authorList>
    </citation>
    <scope>NUCLEOTIDE SEQUENCE [LARGE SCALE GENOMIC DNA]</scope>
    <source>
        <strain evidence="5">XBD2006</strain>
    </source>
</reference>
<evidence type="ECO:0000256" key="1">
    <source>
        <dbReference type="ARBA" id="ARBA00004196"/>
    </source>
</evidence>
<evidence type="ECO:0000259" key="3">
    <source>
        <dbReference type="Pfam" id="PF13407"/>
    </source>
</evidence>
<name>A0A1G5ABN9_9FIRM</name>
<dbReference type="InterPro" id="IPR050555">
    <property type="entry name" value="Bact_Solute-Bind_Prot2"/>
</dbReference>
<gene>
    <name evidence="4" type="ORF">SAMN02910451_00086</name>
</gene>
<evidence type="ECO:0000313" key="5">
    <source>
        <dbReference type="Proteomes" id="UP000183047"/>
    </source>
</evidence>
<dbReference type="InterPro" id="IPR025997">
    <property type="entry name" value="SBP_2_dom"/>
</dbReference>
<dbReference type="GO" id="GO:0030288">
    <property type="term" value="C:outer membrane-bounded periplasmic space"/>
    <property type="evidence" value="ECO:0007669"/>
    <property type="project" value="TreeGrafter"/>
</dbReference>
<comment type="subcellular location">
    <subcellularLocation>
        <location evidence="1">Cell envelope</location>
    </subcellularLocation>
</comment>
<evidence type="ECO:0000256" key="2">
    <source>
        <dbReference type="ARBA" id="ARBA00022729"/>
    </source>
</evidence>
<proteinExistence type="predicted"/>
<dbReference type="EMBL" id="FMUR01000003">
    <property type="protein sequence ID" value="SCX75304.1"/>
    <property type="molecule type" value="Genomic_DNA"/>
</dbReference>
<organism evidence="4 5">
    <name type="scientific">Butyrivibrio hungatei</name>
    <dbReference type="NCBI Taxonomy" id="185008"/>
    <lineage>
        <taxon>Bacteria</taxon>
        <taxon>Bacillati</taxon>
        <taxon>Bacillota</taxon>
        <taxon>Clostridia</taxon>
        <taxon>Lachnospirales</taxon>
        <taxon>Lachnospiraceae</taxon>
        <taxon>Butyrivibrio</taxon>
    </lineage>
</organism>
<feature type="domain" description="Periplasmic binding protein" evidence="3">
    <location>
        <begin position="45"/>
        <end position="299"/>
    </location>
</feature>
<dbReference type="Proteomes" id="UP000183047">
    <property type="component" value="Unassembled WGS sequence"/>
</dbReference>
<dbReference type="SUPFAM" id="SSF53822">
    <property type="entry name" value="Periplasmic binding protein-like I"/>
    <property type="match status" value="1"/>
</dbReference>
<protein>
    <submittedName>
        <fullName evidence="4">D-xylose transport system substrate-binding protein</fullName>
    </submittedName>
</protein>